<dbReference type="InterPro" id="IPR050733">
    <property type="entry name" value="Vitellogenin/Apolipophorin"/>
</dbReference>
<dbReference type="InterPro" id="IPR015819">
    <property type="entry name" value="Lipid_transp_b-sht_shell"/>
</dbReference>
<protein>
    <submittedName>
        <fullName evidence="10">Vitellogenin</fullName>
    </submittedName>
</protein>
<dbReference type="InterPro" id="IPR011030">
    <property type="entry name" value="Lipovitellin_superhlx_dom"/>
</dbReference>
<dbReference type="PANTHER" id="PTHR23345">
    <property type="entry name" value="VITELLOGENIN-RELATED"/>
    <property type="match status" value="1"/>
</dbReference>
<evidence type="ECO:0000256" key="3">
    <source>
        <dbReference type="ARBA" id="ARBA00023157"/>
    </source>
</evidence>
<accession>A0A4Y5QRI7</accession>
<dbReference type="Pfam" id="PF01347">
    <property type="entry name" value="Vitellogenin_N"/>
    <property type="match status" value="2"/>
</dbReference>
<feature type="domain" description="VWFD" evidence="9">
    <location>
        <begin position="1514"/>
        <end position="1715"/>
    </location>
</feature>
<sequence>MKVFFALAALVALAAAQSGGHHGDQEIIPDLFEGQREYVYNYRSLVATGLPRQTQRYSGLEKYGVLTVHVKEQQGGSKLLGLRLRRVMSGSFDKEVQDIENRRIEGVAHSVEETIEKYGPVFVKIQDNEVQKLKAPENMPEEIINIYRGIAAIFTVGKPESLEGDSHPFMGQQGQRTGGKQQPIVYRRQEEGIAGNFETIYEILSNPEQWQQHQQLNLTKTRNYMKQIGPDGRWLQNGHERRGCQNVCPTHKPEQVDRNMQPELSDWMKPTAEGCPVNFHPKTDLVEAFTTYNYNMTVEGNGKFALIQEAQALDKKILPLRKQQIKTVSLIKLHLIEERGQTENWDEQQATKSYDEITYRFPEGHESDLQYLSLFNKGETAETLKDQIIPMIKALSKVIVSENIELKGQTGDKIIQLTMALGTLRKSELQSLWQVLGETATGKSATEQDKVQRKVLIDTIGLSGSNNATELLLDLIMEEKLSTLETVDTFQTLQQNLVKPSLKVMQKLQEIVTSPKFQESAPSSVPLPSPSPRSFAPTSEATPTRTLATTNSSSTPRRSVKGGEQEFQQFVEAIRGQLHSAKDFAQLTIYIQTLGRLAHPKAVEALIPYVYGEQEVIGQLRQMKKEGEDDSEYVQFIRQIAIYALHPAAQKHGSAVQPIVQGIYFDKQQDYELRTAALSVLLATQPTEATFGRIVLELGQEQDLEVASYAYSALNHLANSTLPCLQRTARRVQNVLGGLPDQSFGAHHSKWGSKTLYQQLTNIGLKGQWEVTQSNVSAIPRAVYGSVTGNKGPYVSTFADFGMVSKGLENLSQFIHHQGGMSKIVENVMQRIRRDTRHAVGDQSVEQVLQQIEQAMKFNTEENTEQPRAVLSGGILGNEVVLPIDKEFMTKVGQQAGQKIAQLLSKQGGEKTYHYVRILMPRTYVHVAPAVNGLPVILSNRHPIVVSVSLKDLQTRFGAEKGQMKLNPFTLALSGLIKPTVYHTSIHSALTINPLQNTRYAYGVRATEQTYVTLPIDASVQYTHQTKTFAFTLRPRLETVFFHKTRAMTFKTEALLIRGVDRPLIERYTTVKTQQKPFVFDRTLGQKLGMAIRVQGMSENEEYAVNFMKHQTSFKKGPMTSLIKQLSNEWFVPRTWTVRAEQNQQWPAQEMKMVLRLGKNLFQQRMQQENGQEQQQQQQQQQQSRLSEEQMQKEQAHPEQMLMVSYEQEYEKITGRKPQTQQLEQSLEQLVQKTEKYWSKVDGELRQQLQKQNTQAGSIEYIISAKGEKKSVTIHGHVLVAATPSKQAKLAELKMKVEQKPISFQIQAVAATSKTPQPFETQIREEEQRGIIGFEAELETRKTGKQQYSGKVEMSKSEEQKKLMNAPKEQKPWFYSQCEEDKKEQKSEMSTACEKVRNHKSTLNKLRFEIELPQKVHQRLVNASHQIRETLKARFYRNLRANYVAQQTQENKIEGELTFSERNPEMSMADLTIRTPDHEELRFERIAVSKALRPNTMRTLKQQVKANLKLDRPEPACVYNGQNLRTFDNVTYSVKNMKEGEKYIIARDNSEKSRFTILGEKKQGGQQSEIEVVLRDSTLLKLTPPTQQSGATYKVRVNSSSIEVQPKKTEVRQYGPKSKHMITLYVEEHKEGQDTLVIKVRDQRMRIVYDGKNLKIENSKQMQKGKLTGLCGDMNNQHLNELTGPEGATTNAKRTLSVPSVSPRTTRVSAESGCAPKVSTPVAPPAKTSRSTSRTSSSVSKLCSRGPSSVRTSATSRVTCRGDQDDPPPGQALLLHRARCCLQAGSSSARVWKKSVEFVCLNQNHQRTKQLQREVQNHKIASDLPYAGQSGLVHHEVEIPTRCGH</sequence>
<dbReference type="Pfam" id="PF00094">
    <property type="entry name" value="VWD"/>
    <property type="match status" value="1"/>
</dbReference>
<organism evidence="10">
    <name type="scientific">Euseius nicholsi</name>
    <dbReference type="NCBI Taxonomy" id="702746"/>
    <lineage>
        <taxon>Eukaryota</taxon>
        <taxon>Metazoa</taxon>
        <taxon>Ecdysozoa</taxon>
        <taxon>Arthropoda</taxon>
        <taxon>Chelicerata</taxon>
        <taxon>Arachnida</taxon>
        <taxon>Acari</taxon>
        <taxon>Parasitiformes</taxon>
        <taxon>Mesostigmata</taxon>
        <taxon>Gamasina</taxon>
        <taxon>Phytoseioidea</taxon>
        <taxon>Phytoseiidae</taxon>
        <taxon>Amblyseiinae</taxon>
        <taxon>Euseius</taxon>
    </lineage>
</organism>
<feature type="signal peptide" evidence="7">
    <location>
        <begin position="1"/>
        <end position="16"/>
    </location>
</feature>
<evidence type="ECO:0000313" key="10">
    <source>
        <dbReference type="EMBL" id="QCX36526.1"/>
    </source>
</evidence>
<feature type="compositionally biased region" description="Low complexity" evidence="6">
    <location>
        <begin position="1166"/>
        <end position="1185"/>
    </location>
</feature>
<feature type="region of interest" description="Disordered" evidence="6">
    <location>
        <begin position="519"/>
        <end position="563"/>
    </location>
</feature>
<dbReference type="InterPro" id="IPR001846">
    <property type="entry name" value="VWF_type-D"/>
</dbReference>
<evidence type="ECO:0000256" key="7">
    <source>
        <dbReference type="SAM" id="SignalP"/>
    </source>
</evidence>
<dbReference type="Gene3D" id="1.25.10.20">
    <property type="entry name" value="Vitellinogen, superhelical"/>
    <property type="match status" value="1"/>
</dbReference>
<evidence type="ECO:0000256" key="4">
    <source>
        <dbReference type="ARBA" id="ARBA00023180"/>
    </source>
</evidence>
<dbReference type="EMBL" id="MK135169">
    <property type="protein sequence ID" value="QCX36526.1"/>
    <property type="molecule type" value="mRNA"/>
</dbReference>
<evidence type="ECO:0000259" key="9">
    <source>
        <dbReference type="PROSITE" id="PS51233"/>
    </source>
</evidence>
<keyword evidence="4" id="KW-0325">Glycoprotein</keyword>
<dbReference type="SUPFAM" id="SSF56968">
    <property type="entry name" value="Lipovitellin-phosvitin complex, beta-sheet shell regions"/>
    <property type="match status" value="2"/>
</dbReference>
<feature type="compositionally biased region" description="Low complexity" evidence="6">
    <location>
        <begin position="1728"/>
        <end position="1759"/>
    </location>
</feature>
<dbReference type="PROSITE" id="PS51211">
    <property type="entry name" value="VITELLOGENIN"/>
    <property type="match status" value="1"/>
</dbReference>
<dbReference type="InterPro" id="IPR001747">
    <property type="entry name" value="Vitellogenin_N"/>
</dbReference>
<dbReference type="PROSITE" id="PS51233">
    <property type="entry name" value="VWFD"/>
    <property type="match status" value="1"/>
</dbReference>
<feature type="chain" id="PRO_5021290136" evidence="7">
    <location>
        <begin position="17"/>
        <end position="1845"/>
    </location>
</feature>
<keyword evidence="1 7" id="KW-0732">Signal</keyword>
<reference evidence="10" key="1">
    <citation type="submission" date="2018-11" db="EMBL/GenBank/DDBJ databases">
        <authorList>
            <person name="Wang J."/>
        </authorList>
    </citation>
    <scope>NUCLEOTIDE SEQUENCE</scope>
</reference>
<dbReference type="InterPro" id="IPR015816">
    <property type="entry name" value="Vitellinogen_b-sht_N"/>
</dbReference>
<keyword evidence="3" id="KW-1015">Disulfide bond</keyword>
<evidence type="ECO:0000256" key="6">
    <source>
        <dbReference type="SAM" id="MobiDB-lite"/>
    </source>
</evidence>
<dbReference type="GO" id="GO:0045735">
    <property type="term" value="F:nutrient reservoir activity"/>
    <property type="evidence" value="ECO:0007669"/>
    <property type="project" value="UniProtKB-KW"/>
</dbReference>
<dbReference type="SUPFAM" id="SSF48431">
    <property type="entry name" value="Lipovitellin-phosvitin complex, superhelical domain"/>
    <property type="match status" value="1"/>
</dbReference>
<proteinExistence type="evidence at transcript level"/>
<dbReference type="Gene3D" id="2.30.230.10">
    <property type="entry name" value="Lipovitellin, beta-sheet shell regions, chain A"/>
    <property type="match status" value="1"/>
</dbReference>
<dbReference type="SMART" id="SM00216">
    <property type="entry name" value="VWD"/>
    <property type="match status" value="1"/>
</dbReference>
<dbReference type="SMART" id="SM00638">
    <property type="entry name" value="LPD_N"/>
    <property type="match status" value="1"/>
</dbReference>
<dbReference type="PANTHER" id="PTHR23345:SF15">
    <property type="entry name" value="VITELLOGENIN 1-RELATED"/>
    <property type="match status" value="1"/>
</dbReference>
<comment type="caution">
    <text evidence="5">Lacks conserved residue(s) required for the propagation of feature annotation.</text>
</comment>
<feature type="region of interest" description="Disordered" evidence="6">
    <location>
        <begin position="1678"/>
        <end position="1766"/>
    </location>
</feature>
<feature type="compositionally biased region" description="Basic and acidic residues" evidence="6">
    <location>
        <begin position="1186"/>
        <end position="1197"/>
    </location>
</feature>
<feature type="compositionally biased region" description="Polar residues" evidence="6">
    <location>
        <begin position="536"/>
        <end position="557"/>
    </location>
</feature>
<keyword evidence="2" id="KW-0758">Storage protein</keyword>
<dbReference type="GO" id="GO:0005319">
    <property type="term" value="F:lipid transporter activity"/>
    <property type="evidence" value="ECO:0007669"/>
    <property type="project" value="InterPro"/>
</dbReference>
<dbReference type="SMART" id="SM01169">
    <property type="entry name" value="DUF1943"/>
    <property type="match status" value="1"/>
</dbReference>
<evidence type="ECO:0000259" key="8">
    <source>
        <dbReference type="PROSITE" id="PS51211"/>
    </source>
</evidence>
<evidence type="ECO:0000256" key="5">
    <source>
        <dbReference type="PROSITE-ProRule" id="PRU00557"/>
    </source>
</evidence>
<name>A0A4Y5QRI7_9ACAR</name>
<evidence type="ECO:0000256" key="1">
    <source>
        <dbReference type="ARBA" id="ARBA00022729"/>
    </source>
</evidence>
<evidence type="ECO:0000256" key="2">
    <source>
        <dbReference type="ARBA" id="ARBA00022761"/>
    </source>
</evidence>
<feature type="domain" description="Vitellogenin" evidence="8">
    <location>
        <begin position="32"/>
        <end position="783"/>
    </location>
</feature>
<feature type="compositionally biased region" description="Polar residues" evidence="6">
    <location>
        <begin position="1688"/>
        <end position="1709"/>
    </location>
</feature>
<dbReference type="Pfam" id="PF09172">
    <property type="entry name" value="Vit_open_b-sht"/>
    <property type="match status" value="1"/>
</dbReference>
<feature type="region of interest" description="Disordered" evidence="6">
    <location>
        <begin position="1166"/>
        <end position="1197"/>
    </location>
</feature>
<dbReference type="InterPro" id="IPR015255">
    <property type="entry name" value="Vitellinogen_open_b-sht"/>
</dbReference>